<dbReference type="RefSeq" id="WP_015206349.1">
    <property type="nucleotide sequence ID" value="NC_019757.1"/>
</dbReference>
<gene>
    <name evidence="1" type="ORF">Cylst_0766</name>
</gene>
<dbReference type="EMBL" id="CP003642">
    <property type="protein sequence ID" value="AFZ23093.1"/>
    <property type="molecule type" value="Genomic_DNA"/>
</dbReference>
<dbReference type="OrthoDB" id="514320at2"/>
<dbReference type="KEGG" id="csg:Cylst_0766"/>
<name>K9WSC8_9NOST</name>
<sequence>MTLPRRVIINTNAYGVDDKNIVANQTISRSTTQTLILNNTDVVKLSPFVIGWGGECRFELKLALQVLSDKTQVRLFGEALLFEGTSEKTSDLDGKLVIDEIIPSTKTGNIKIQKRVNNTDEGGDYVDFNFVVDNITVPVD</sequence>
<protein>
    <submittedName>
        <fullName evidence="1">Uncharacterized protein</fullName>
    </submittedName>
</protein>
<keyword evidence="2" id="KW-1185">Reference proteome</keyword>
<proteinExistence type="predicted"/>
<reference evidence="1 2" key="1">
    <citation type="submission" date="2012-06" db="EMBL/GenBank/DDBJ databases">
        <title>Finished chromosome of genome of Cylindrospermum stagnale PCC 7417.</title>
        <authorList>
            <consortium name="US DOE Joint Genome Institute"/>
            <person name="Gugger M."/>
            <person name="Coursin T."/>
            <person name="Rippka R."/>
            <person name="Tandeau De Marsac N."/>
            <person name="Huntemann M."/>
            <person name="Wei C.-L."/>
            <person name="Han J."/>
            <person name="Detter J.C."/>
            <person name="Han C."/>
            <person name="Tapia R."/>
            <person name="Chen A."/>
            <person name="Kyrpides N."/>
            <person name="Mavromatis K."/>
            <person name="Markowitz V."/>
            <person name="Szeto E."/>
            <person name="Ivanova N."/>
            <person name="Pagani I."/>
            <person name="Pati A."/>
            <person name="Goodwin L."/>
            <person name="Nordberg H.P."/>
            <person name="Cantor M.N."/>
            <person name="Hua S.X."/>
            <person name="Woyke T."/>
            <person name="Kerfeld C.A."/>
        </authorList>
    </citation>
    <scope>NUCLEOTIDE SEQUENCE [LARGE SCALE GENOMIC DNA]</scope>
    <source>
        <strain evidence="1 2">PCC 7417</strain>
    </source>
</reference>
<accession>K9WSC8</accession>
<evidence type="ECO:0000313" key="1">
    <source>
        <dbReference type="EMBL" id="AFZ23093.1"/>
    </source>
</evidence>
<dbReference type="Proteomes" id="UP000010475">
    <property type="component" value="Chromosome"/>
</dbReference>
<organism evidence="1 2">
    <name type="scientific">Cylindrospermum stagnale PCC 7417</name>
    <dbReference type="NCBI Taxonomy" id="56107"/>
    <lineage>
        <taxon>Bacteria</taxon>
        <taxon>Bacillati</taxon>
        <taxon>Cyanobacteriota</taxon>
        <taxon>Cyanophyceae</taxon>
        <taxon>Nostocales</taxon>
        <taxon>Nostocaceae</taxon>
        <taxon>Cylindrospermum</taxon>
    </lineage>
</organism>
<dbReference type="HOGENOM" id="CLU_1846025_0_0_3"/>
<dbReference type="AlphaFoldDB" id="K9WSC8"/>
<evidence type="ECO:0000313" key="2">
    <source>
        <dbReference type="Proteomes" id="UP000010475"/>
    </source>
</evidence>